<dbReference type="InterPro" id="IPR007829">
    <property type="entry name" value="TM2"/>
</dbReference>
<evidence type="ECO:0000256" key="3">
    <source>
        <dbReference type="ARBA" id="ARBA00022729"/>
    </source>
</evidence>
<sequence length="256" mass="27105">MSSTAPVYAPATAGKSFVATWLLSLFLGGLGIDRFYLGKIGTGVLKLLTAGGFGIWTLVDLIITLTGNQTDKHGRPLDGYYENKKTAWLVTAGLWVAGIFISLFMTIGGVFAVGSAIDAASTEVKQSSTPAVPAPAAEAPEPAAPAADEAPAEESVPKEYQSALKQAESYSDFAHLSKAGLYDQLVSEFGGKFSAEAAQYAVDNVQADFKENALAQAQTYQDDMNLSPEAVRDQLVSEYGGKFTPEEADYAVQNLK</sequence>
<keyword evidence="11" id="KW-0449">Lipoprotein</keyword>
<dbReference type="InterPro" id="IPR011434">
    <property type="entry name" value="Ltp-like_HTH"/>
</dbReference>
<evidence type="ECO:0000256" key="2">
    <source>
        <dbReference type="ARBA" id="ARBA00022692"/>
    </source>
</evidence>
<keyword evidence="6" id="KW-0325">Glycoprotein</keyword>
<feature type="domain" description="TM2" evidence="9">
    <location>
        <begin position="14"/>
        <end position="62"/>
    </location>
</feature>
<organism evidence="11 12">
    <name type="scientific">Arthrobacter caoxuetaonis</name>
    <dbReference type="NCBI Taxonomy" id="2886935"/>
    <lineage>
        <taxon>Bacteria</taxon>
        <taxon>Bacillati</taxon>
        <taxon>Actinomycetota</taxon>
        <taxon>Actinomycetes</taxon>
        <taxon>Micrococcales</taxon>
        <taxon>Micrococcaceae</taxon>
        <taxon>Arthrobacter</taxon>
    </lineage>
</organism>
<evidence type="ECO:0000256" key="4">
    <source>
        <dbReference type="ARBA" id="ARBA00022989"/>
    </source>
</evidence>
<keyword evidence="2 8" id="KW-0812">Transmembrane</keyword>
<feature type="region of interest" description="Disordered" evidence="7">
    <location>
        <begin position="128"/>
        <end position="160"/>
    </location>
</feature>
<dbReference type="Pfam" id="PF05154">
    <property type="entry name" value="TM2"/>
    <property type="match status" value="1"/>
</dbReference>
<accession>A0A9X1MGJ8</accession>
<comment type="caution">
    <text evidence="11">The sequence shown here is derived from an EMBL/GenBank/DDBJ whole genome shotgun (WGS) entry which is preliminary data.</text>
</comment>
<feature type="domain" description="Putative host cell surface-exposed lipoprotein Ltp-like HTH region" evidence="10">
    <location>
        <begin position="208"/>
        <end position="255"/>
    </location>
</feature>
<dbReference type="AlphaFoldDB" id="A0A9X1MGJ8"/>
<name>A0A9X1MGJ8_9MICC</name>
<reference evidence="11" key="1">
    <citation type="submission" date="2021-10" db="EMBL/GenBank/DDBJ databases">
        <title>Novel species in genus Arthrobacter.</title>
        <authorList>
            <person name="Liu Y."/>
        </authorList>
    </citation>
    <scope>NUCLEOTIDE SEQUENCE</scope>
    <source>
        <strain evidence="11">Zg-Y453</strain>
    </source>
</reference>
<feature type="compositionally biased region" description="Low complexity" evidence="7">
    <location>
        <begin position="130"/>
        <end position="149"/>
    </location>
</feature>
<dbReference type="PANTHER" id="PTHR21016:SF7">
    <property type="entry name" value="TM2 DOMAIN-CONTAINING PROTEIN 3"/>
    <property type="match status" value="1"/>
</dbReference>
<dbReference type="InterPro" id="IPR050932">
    <property type="entry name" value="TM2D1-3-like"/>
</dbReference>
<evidence type="ECO:0000256" key="1">
    <source>
        <dbReference type="ARBA" id="ARBA00004141"/>
    </source>
</evidence>
<proteinExistence type="predicted"/>
<dbReference type="Pfam" id="PF07553">
    <property type="entry name" value="Lipoprotein_Ltp"/>
    <property type="match status" value="2"/>
</dbReference>
<feature type="transmembrane region" description="Helical" evidence="8">
    <location>
        <begin position="87"/>
        <end position="113"/>
    </location>
</feature>
<keyword evidence="5 8" id="KW-0472">Membrane</keyword>
<protein>
    <submittedName>
        <fullName evidence="11">Ltp family lipoprotein</fullName>
    </submittedName>
</protein>
<dbReference type="Gene3D" id="1.10.10.10">
    <property type="entry name" value="Winged helix-like DNA-binding domain superfamily/Winged helix DNA-binding domain"/>
    <property type="match status" value="2"/>
</dbReference>
<gene>
    <name evidence="11" type="ORF">LJ757_17860</name>
</gene>
<keyword evidence="4 8" id="KW-1133">Transmembrane helix</keyword>
<evidence type="ECO:0000256" key="8">
    <source>
        <dbReference type="SAM" id="Phobius"/>
    </source>
</evidence>
<dbReference type="GO" id="GO:0016020">
    <property type="term" value="C:membrane"/>
    <property type="evidence" value="ECO:0007669"/>
    <property type="project" value="UniProtKB-SubCell"/>
</dbReference>
<feature type="domain" description="Putative host cell surface-exposed lipoprotein Ltp-like HTH region" evidence="10">
    <location>
        <begin position="159"/>
        <end position="205"/>
    </location>
</feature>
<feature type="transmembrane region" description="Helical" evidence="8">
    <location>
        <begin position="12"/>
        <end position="32"/>
    </location>
</feature>
<evidence type="ECO:0000256" key="7">
    <source>
        <dbReference type="SAM" id="MobiDB-lite"/>
    </source>
</evidence>
<evidence type="ECO:0000256" key="5">
    <source>
        <dbReference type="ARBA" id="ARBA00023136"/>
    </source>
</evidence>
<dbReference type="RefSeq" id="WP_227897649.1">
    <property type="nucleotide sequence ID" value="NZ_CP099467.1"/>
</dbReference>
<keyword evidence="3" id="KW-0732">Signal</keyword>
<evidence type="ECO:0000313" key="12">
    <source>
        <dbReference type="Proteomes" id="UP001139158"/>
    </source>
</evidence>
<comment type="subcellular location">
    <subcellularLocation>
        <location evidence="1">Membrane</location>
        <topology evidence="1">Multi-pass membrane protein</topology>
    </subcellularLocation>
</comment>
<dbReference type="Proteomes" id="UP001139158">
    <property type="component" value="Unassembled WGS sequence"/>
</dbReference>
<dbReference type="PANTHER" id="PTHR21016">
    <property type="entry name" value="BETA-AMYLOID BINDING PROTEIN-RELATED"/>
    <property type="match status" value="1"/>
</dbReference>
<evidence type="ECO:0000259" key="9">
    <source>
        <dbReference type="Pfam" id="PF05154"/>
    </source>
</evidence>
<dbReference type="EMBL" id="JAJFZV010000020">
    <property type="protein sequence ID" value="MCC3299663.1"/>
    <property type="molecule type" value="Genomic_DNA"/>
</dbReference>
<evidence type="ECO:0000259" key="10">
    <source>
        <dbReference type="Pfam" id="PF07553"/>
    </source>
</evidence>
<feature type="transmembrane region" description="Helical" evidence="8">
    <location>
        <begin position="44"/>
        <end position="67"/>
    </location>
</feature>
<evidence type="ECO:0000313" key="11">
    <source>
        <dbReference type="EMBL" id="MCC3299663.1"/>
    </source>
</evidence>
<evidence type="ECO:0000256" key="6">
    <source>
        <dbReference type="ARBA" id="ARBA00023180"/>
    </source>
</evidence>
<dbReference type="InterPro" id="IPR036388">
    <property type="entry name" value="WH-like_DNA-bd_sf"/>
</dbReference>
<keyword evidence="12" id="KW-1185">Reference proteome</keyword>